<name>A0A9Q3Q921_9BASI</name>
<sequence length="89" mass="9672">MLVQHSPPAWNTRSQRNPAFLTPTERAPLDCTPSVHQLSANLDRGPPMEGAALSRRGGMCHRGSGIEIQEWPGTQQSGNSLGRLQKNKG</sequence>
<protein>
    <submittedName>
        <fullName evidence="2">Uncharacterized protein</fullName>
    </submittedName>
</protein>
<feature type="compositionally biased region" description="Polar residues" evidence="1">
    <location>
        <begin position="72"/>
        <end position="82"/>
    </location>
</feature>
<keyword evidence="3" id="KW-1185">Reference proteome</keyword>
<accession>A0A9Q3Q921</accession>
<evidence type="ECO:0000256" key="1">
    <source>
        <dbReference type="SAM" id="MobiDB-lite"/>
    </source>
</evidence>
<dbReference type="AlphaFoldDB" id="A0A9Q3Q921"/>
<organism evidence="2 3">
    <name type="scientific">Austropuccinia psidii MF-1</name>
    <dbReference type="NCBI Taxonomy" id="1389203"/>
    <lineage>
        <taxon>Eukaryota</taxon>
        <taxon>Fungi</taxon>
        <taxon>Dikarya</taxon>
        <taxon>Basidiomycota</taxon>
        <taxon>Pucciniomycotina</taxon>
        <taxon>Pucciniomycetes</taxon>
        <taxon>Pucciniales</taxon>
        <taxon>Sphaerophragmiaceae</taxon>
        <taxon>Austropuccinia</taxon>
    </lineage>
</organism>
<proteinExistence type="predicted"/>
<evidence type="ECO:0000313" key="3">
    <source>
        <dbReference type="Proteomes" id="UP000765509"/>
    </source>
</evidence>
<reference evidence="2" key="1">
    <citation type="submission" date="2021-03" db="EMBL/GenBank/DDBJ databases">
        <title>Draft genome sequence of rust myrtle Austropuccinia psidii MF-1, a brazilian biotype.</title>
        <authorList>
            <person name="Quecine M.C."/>
            <person name="Pachon D.M.R."/>
            <person name="Bonatelli M.L."/>
            <person name="Correr F.H."/>
            <person name="Franceschini L.M."/>
            <person name="Leite T.F."/>
            <person name="Margarido G.R.A."/>
            <person name="Almeida C.A."/>
            <person name="Ferrarezi J.A."/>
            <person name="Labate C.A."/>
        </authorList>
    </citation>
    <scope>NUCLEOTIDE SEQUENCE</scope>
    <source>
        <strain evidence="2">MF-1</strain>
    </source>
</reference>
<gene>
    <name evidence="2" type="ORF">O181_129683</name>
</gene>
<dbReference type="Proteomes" id="UP000765509">
    <property type="component" value="Unassembled WGS sequence"/>
</dbReference>
<evidence type="ECO:0000313" key="2">
    <source>
        <dbReference type="EMBL" id="MBW0589968.1"/>
    </source>
</evidence>
<feature type="region of interest" description="Disordered" evidence="1">
    <location>
        <begin position="38"/>
        <end position="89"/>
    </location>
</feature>
<comment type="caution">
    <text evidence="2">The sequence shown here is derived from an EMBL/GenBank/DDBJ whole genome shotgun (WGS) entry which is preliminary data.</text>
</comment>
<dbReference type="EMBL" id="AVOT02136377">
    <property type="protein sequence ID" value="MBW0589968.1"/>
    <property type="molecule type" value="Genomic_DNA"/>
</dbReference>